<protein>
    <submittedName>
        <fullName evidence="1">Uncharacterized protein</fullName>
    </submittedName>
</protein>
<name>A0ABS8ZLS1_9PSEU</name>
<comment type="caution">
    <text evidence="1">The sequence shown here is derived from an EMBL/GenBank/DDBJ whole genome shotgun (WGS) entry which is preliminary data.</text>
</comment>
<proteinExistence type="predicted"/>
<dbReference type="EMBL" id="JAJVCN010000003">
    <property type="protein sequence ID" value="MCE7008745.1"/>
    <property type="molecule type" value="Genomic_DNA"/>
</dbReference>
<dbReference type="Proteomes" id="UP001521150">
    <property type="component" value="Unassembled WGS sequence"/>
</dbReference>
<reference evidence="1 2" key="1">
    <citation type="submission" date="2021-12" db="EMBL/GenBank/DDBJ databases">
        <title>Genome sequence of Kibdelosporangium philippinense ATCC 49844.</title>
        <authorList>
            <person name="Fedorov E.A."/>
            <person name="Omeragic M."/>
            <person name="Shalygina K.F."/>
            <person name="Maclea K.S."/>
        </authorList>
    </citation>
    <scope>NUCLEOTIDE SEQUENCE [LARGE SCALE GENOMIC DNA]</scope>
    <source>
        <strain evidence="1 2">ATCC 49844</strain>
    </source>
</reference>
<evidence type="ECO:0000313" key="1">
    <source>
        <dbReference type="EMBL" id="MCE7008745.1"/>
    </source>
</evidence>
<accession>A0ABS8ZLS1</accession>
<gene>
    <name evidence="1" type="ORF">LWC34_38930</name>
</gene>
<sequence>MILREMQLPCPHGCGDTWKYPAAETDRVINTPDDRPERVRGQVDAMEAASRASGHADFLRAALSSAGYTWDRHGHRQF</sequence>
<keyword evidence="2" id="KW-1185">Reference proteome</keyword>
<dbReference type="RefSeq" id="WP_233730216.1">
    <property type="nucleotide sequence ID" value="NZ_JAJVCN010000003.1"/>
</dbReference>
<organism evidence="1 2">
    <name type="scientific">Kibdelosporangium philippinense</name>
    <dbReference type="NCBI Taxonomy" id="211113"/>
    <lineage>
        <taxon>Bacteria</taxon>
        <taxon>Bacillati</taxon>
        <taxon>Actinomycetota</taxon>
        <taxon>Actinomycetes</taxon>
        <taxon>Pseudonocardiales</taxon>
        <taxon>Pseudonocardiaceae</taxon>
        <taxon>Kibdelosporangium</taxon>
    </lineage>
</organism>
<evidence type="ECO:0000313" key="2">
    <source>
        <dbReference type="Proteomes" id="UP001521150"/>
    </source>
</evidence>